<organism evidence="21 22">
    <name type="scientific">Aureococcus anophagefferens</name>
    <name type="common">Harmful bloom alga</name>
    <dbReference type="NCBI Taxonomy" id="44056"/>
    <lineage>
        <taxon>Eukaryota</taxon>
        <taxon>Sar</taxon>
        <taxon>Stramenopiles</taxon>
        <taxon>Ochrophyta</taxon>
        <taxon>Pelagophyceae</taxon>
        <taxon>Pelagomonadales</taxon>
        <taxon>Pelagomonadaceae</taxon>
        <taxon>Aureococcus</taxon>
    </lineage>
</organism>
<comment type="subcellular location">
    <subcellularLocation>
        <location evidence="2">Cytoplasm</location>
    </subcellularLocation>
</comment>
<comment type="function">
    <text evidence="15">Component of the acetyl coenzyme A carboxylase (ACC) complex. Biotin carboxylase (BC) catalyzes the carboxylation of biotin on its carrier protein (BCCP) and then the CO(2) group is transferred by the transcarboxylase to acetyl-CoA to form malonyl-CoA.</text>
</comment>
<comment type="caution">
    <text evidence="21">The sequence shown here is derived from an EMBL/GenBank/DDBJ whole genome shotgun (WGS) entry which is preliminary data.</text>
</comment>
<evidence type="ECO:0000256" key="8">
    <source>
        <dbReference type="ARBA" id="ARBA00018312"/>
    </source>
</evidence>
<evidence type="ECO:0000256" key="10">
    <source>
        <dbReference type="ARBA" id="ARBA00022741"/>
    </source>
</evidence>
<dbReference type="PANTHER" id="PTHR43778">
    <property type="entry name" value="PYRUVATE CARBOXYLASE"/>
    <property type="match status" value="1"/>
</dbReference>
<keyword evidence="12" id="KW-0067">ATP-binding</keyword>
<evidence type="ECO:0000256" key="9">
    <source>
        <dbReference type="ARBA" id="ARBA00022516"/>
    </source>
</evidence>
<comment type="subunit">
    <text evidence="6">Acetyl-CoA carboxylase is a heterohexamer composed of biotin carboxyl carrier protein, biotin carboxylase and 2 subunits each of ACCase subunit alpha and ACCase plastid-coded subunit beta (accD).</text>
</comment>
<dbReference type="InterPro" id="IPR011762">
    <property type="entry name" value="COA_CT_N"/>
</dbReference>
<evidence type="ECO:0000256" key="7">
    <source>
        <dbReference type="ARBA" id="ARBA00011883"/>
    </source>
</evidence>
<evidence type="ECO:0000256" key="5">
    <source>
        <dbReference type="ARBA" id="ARBA00011664"/>
    </source>
</evidence>
<feature type="domain" description="CoA carboxyltransferase C-terminal" evidence="19">
    <location>
        <begin position="337"/>
        <end position="464"/>
    </location>
</feature>
<feature type="compositionally biased region" description="Low complexity" evidence="17">
    <location>
        <begin position="416"/>
        <end position="425"/>
    </location>
</feature>
<evidence type="ECO:0000256" key="11">
    <source>
        <dbReference type="ARBA" id="ARBA00022832"/>
    </source>
</evidence>
<dbReference type="Pfam" id="PF01039">
    <property type="entry name" value="Carboxyl_trans"/>
    <property type="match status" value="1"/>
</dbReference>
<gene>
    <name evidence="21" type="ORF">SO694_00099089</name>
</gene>
<evidence type="ECO:0000256" key="4">
    <source>
        <dbReference type="ARBA" id="ARBA00010284"/>
    </source>
</evidence>
<dbReference type="PRINTS" id="PR01070">
    <property type="entry name" value="ACCCTRFRASEB"/>
</dbReference>
<protein>
    <recommendedName>
        <fullName evidence="8">Acetyl-coenzyme A carboxylase carboxyl transferase subunits beta/alpha</fullName>
        <ecNumber evidence="7">2.1.3.15</ecNumber>
    </recommendedName>
</protein>
<keyword evidence="13" id="KW-0443">Lipid metabolism</keyword>
<keyword evidence="10" id="KW-0547">Nucleotide-binding</keyword>
<dbReference type="InterPro" id="IPR013785">
    <property type="entry name" value="Aldolase_TIM"/>
</dbReference>
<evidence type="ECO:0000256" key="12">
    <source>
        <dbReference type="ARBA" id="ARBA00022840"/>
    </source>
</evidence>
<evidence type="ECO:0000259" key="18">
    <source>
        <dbReference type="PROSITE" id="PS50980"/>
    </source>
</evidence>
<evidence type="ECO:0000256" key="14">
    <source>
        <dbReference type="ARBA" id="ARBA00023160"/>
    </source>
</evidence>
<dbReference type="InterPro" id="IPR011763">
    <property type="entry name" value="COA_CT_C"/>
</dbReference>
<evidence type="ECO:0000259" key="19">
    <source>
        <dbReference type="PROSITE" id="PS50989"/>
    </source>
</evidence>
<dbReference type="PROSITE" id="PS50989">
    <property type="entry name" value="COA_CT_CTER"/>
    <property type="match status" value="1"/>
</dbReference>
<dbReference type="CDD" id="cd07937">
    <property type="entry name" value="DRE_TIM_PC_TC_5S"/>
    <property type="match status" value="1"/>
</dbReference>
<dbReference type="InterPro" id="IPR027417">
    <property type="entry name" value="P-loop_NTPase"/>
</dbReference>
<comment type="similarity">
    <text evidence="4">In the N-terminal section; belongs to the AccD/PCCB family.</text>
</comment>
<dbReference type="InterPro" id="IPR003379">
    <property type="entry name" value="Carboxylase_cons_dom"/>
</dbReference>
<dbReference type="InterPro" id="IPR001095">
    <property type="entry name" value="Acetyl_CoA_COase_a_su"/>
</dbReference>
<evidence type="ECO:0000259" key="20">
    <source>
        <dbReference type="PROSITE" id="PS50991"/>
    </source>
</evidence>
<comment type="cofactor">
    <cofactor evidence="1">
        <name>Zn(2+)</name>
        <dbReference type="ChEBI" id="CHEBI:29105"/>
    </cofactor>
</comment>
<comment type="subunit">
    <text evidence="5">Acetyl-CoA carboxylase is a heterotetramer composed of biotin carboxyl carrier protein (AccB), biotin carboxylase (AccC) and two subunits of ACCase subunit beta/alpha.</text>
</comment>
<keyword evidence="9" id="KW-0444">Lipid biosynthesis</keyword>
<dbReference type="Gene3D" id="3.40.50.300">
    <property type="entry name" value="P-loop containing nucleotide triphosphate hydrolases"/>
    <property type="match status" value="1"/>
</dbReference>
<comment type="similarity">
    <text evidence="3">In the C-terminal section; belongs to the AccA family.</text>
</comment>
<sequence length="959" mass="101072">MAAAPRRTSTFGEAGPLGADKSPDPTVPQPDGVDGGGEEGEELFGEVCSKDFLGFGFGGRSYGDQLLDAVKKTKQHCAVRVRVRSLAPSGVAVVWVQHDFAFLGGSLGCAEGERVARAFELATERRLCVVVACRTGGARMQEGTLSLMQMAKVSVAVAAHRRAGLPFVSVLEDPTYGGVSASYAMQADVKVAVAGARIGFAGPGVILNTMFDADEANYDAACPAEFQSAEYCLRQGAVDVVAADAAELAKTVHDVAACLAALGRWRASAAALAAVGRRTSAATPDYTASRALDRPQYEDLRDLLFADFVELAGDGRVGRDACLSGARDVPGAARLAGQSEAIATNLTAMAGLAVPIITVVLGEGGSGGALGIAMGNRVAMLSQAYYGVISPEAPRRRRRAVAVPGLARPARRSDGPAAPAVEPPKAVENAKTVLDRSGPEAMAAWVRSQSRVLVTDTTMRDAHQSLLATRVRTLDLVRGARVASALLPDAFSFECWGGATFDVSYRFLKEDPWDRLRALRAAAPNVCTQMLIRGANAVGYTSYPDNVVTEFVRLAALNGMDVFRIFDCFNDVGQMRTCVDAVRAAGKVAEVCVCYTSDCLASDVYDVAYYAGVAAEAAAAGAHLIGIKDMAGLLKPAAAAPLLAAIRGVCDLPVHFHTHCTSSASVAVALEMTRAGCDVVDFATAAMADLTSQPSLNAFCAAMEGLERAPGIDYMRLEPYDVYWAKVRAMYAPFETGMLAGSARVFDHEIPGGQYANLFVQCQSMGLADRWEEVLDAYRDVNKLFGDVVKVTPSSKCVGDLALYLVTRKMTAADVLDGSKTLDYPDSVVGLMEGRLGFPHRGFPADVQQAILGDRKPLTTRPTAPAPSPGDDPRVVSAMKMEVAVKCHRAGTLALKVDAGAKVVEGALLATINQTSGARARSRYTHVVVDEVHERSSDVDLLLLVLKRAVGRGAAPASC</sequence>
<dbReference type="SUPFAM" id="SSF51569">
    <property type="entry name" value="Aldolase"/>
    <property type="match status" value="1"/>
</dbReference>
<dbReference type="InterPro" id="IPR029045">
    <property type="entry name" value="ClpP/crotonase-like_dom_sf"/>
</dbReference>
<evidence type="ECO:0000256" key="1">
    <source>
        <dbReference type="ARBA" id="ARBA00001947"/>
    </source>
</evidence>
<evidence type="ECO:0000256" key="15">
    <source>
        <dbReference type="ARBA" id="ARBA00025280"/>
    </source>
</evidence>
<keyword evidence="22" id="KW-1185">Reference proteome</keyword>
<dbReference type="PROSITE" id="PS50980">
    <property type="entry name" value="COA_CT_NTER"/>
    <property type="match status" value="1"/>
</dbReference>
<dbReference type="Gene3D" id="3.20.20.70">
    <property type="entry name" value="Aldolase class I"/>
    <property type="match status" value="1"/>
</dbReference>
<name>A0ABR1FSL0_AURAN</name>
<keyword evidence="11" id="KW-0276">Fatty acid metabolism</keyword>
<feature type="region of interest" description="Disordered" evidence="17">
    <location>
        <begin position="855"/>
        <end position="874"/>
    </location>
</feature>
<accession>A0ABR1FSL0</accession>
<dbReference type="Pfam" id="PF02436">
    <property type="entry name" value="PYC_OADA"/>
    <property type="match status" value="1"/>
</dbReference>
<evidence type="ECO:0000313" key="21">
    <source>
        <dbReference type="EMBL" id="KAK7237528.1"/>
    </source>
</evidence>
<evidence type="ECO:0000256" key="17">
    <source>
        <dbReference type="SAM" id="MobiDB-lite"/>
    </source>
</evidence>
<feature type="domain" description="Pyruvate carboxyltransferase" evidence="20">
    <location>
        <begin position="452"/>
        <end position="718"/>
    </location>
</feature>
<dbReference type="SUPFAM" id="SSF52096">
    <property type="entry name" value="ClpP/crotonase"/>
    <property type="match status" value="2"/>
</dbReference>
<evidence type="ECO:0000313" key="22">
    <source>
        <dbReference type="Proteomes" id="UP001363151"/>
    </source>
</evidence>
<dbReference type="InterPro" id="IPR034733">
    <property type="entry name" value="AcCoA_carboxyl_beta"/>
</dbReference>
<dbReference type="SUPFAM" id="SSF89000">
    <property type="entry name" value="post-HMGL domain-like"/>
    <property type="match status" value="1"/>
</dbReference>
<reference evidence="21 22" key="1">
    <citation type="submission" date="2024-03" db="EMBL/GenBank/DDBJ databases">
        <title>Aureococcus anophagefferens CCMP1851 and Kratosvirus quantuckense: Draft genome of a second virus-susceptible host strain in the model system.</title>
        <authorList>
            <person name="Chase E."/>
            <person name="Truchon A.R."/>
            <person name="Schepens W."/>
            <person name="Wilhelm S.W."/>
        </authorList>
    </citation>
    <scope>NUCLEOTIDE SEQUENCE [LARGE SCALE GENOMIC DNA]</scope>
    <source>
        <strain evidence="21 22">CCMP1851</strain>
    </source>
</reference>
<keyword evidence="14" id="KW-0275">Fatty acid biosynthesis</keyword>
<dbReference type="EMBL" id="JBBJCI010000249">
    <property type="protein sequence ID" value="KAK7237528.1"/>
    <property type="molecule type" value="Genomic_DNA"/>
</dbReference>
<evidence type="ECO:0000256" key="6">
    <source>
        <dbReference type="ARBA" id="ARBA00011842"/>
    </source>
</evidence>
<evidence type="ECO:0000256" key="3">
    <source>
        <dbReference type="ARBA" id="ARBA00006276"/>
    </source>
</evidence>
<dbReference type="InterPro" id="IPR055268">
    <property type="entry name" value="PCB-like"/>
</dbReference>
<dbReference type="Pfam" id="PF03255">
    <property type="entry name" value="ACCA"/>
    <property type="match status" value="1"/>
</dbReference>
<feature type="region of interest" description="Disordered" evidence="17">
    <location>
        <begin position="404"/>
        <end position="425"/>
    </location>
</feature>
<feature type="domain" description="CoA carboxyltransferase N-terminal" evidence="18">
    <location>
        <begin position="1"/>
        <end position="273"/>
    </location>
</feature>
<dbReference type="PANTHER" id="PTHR43778:SF2">
    <property type="entry name" value="PYRUVATE CARBOXYLASE, MITOCHONDRIAL"/>
    <property type="match status" value="1"/>
</dbReference>
<evidence type="ECO:0000256" key="16">
    <source>
        <dbReference type="ARBA" id="ARBA00049152"/>
    </source>
</evidence>
<dbReference type="PROSITE" id="PS50991">
    <property type="entry name" value="PYR_CT"/>
    <property type="match status" value="1"/>
</dbReference>
<dbReference type="Gene3D" id="3.90.226.10">
    <property type="entry name" value="2-enoyl-CoA Hydratase, Chain A, domain 1"/>
    <property type="match status" value="2"/>
</dbReference>
<dbReference type="EC" id="2.1.3.15" evidence="7"/>
<evidence type="ECO:0000256" key="2">
    <source>
        <dbReference type="ARBA" id="ARBA00004496"/>
    </source>
</evidence>
<dbReference type="InterPro" id="IPR000438">
    <property type="entry name" value="Acetyl_CoA_COase_Trfase_b_su"/>
</dbReference>
<proteinExistence type="inferred from homology"/>
<dbReference type="Pfam" id="PF00682">
    <property type="entry name" value="HMGL-like"/>
    <property type="match status" value="1"/>
</dbReference>
<dbReference type="InterPro" id="IPR000891">
    <property type="entry name" value="PYR_CT"/>
</dbReference>
<evidence type="ECO:0000256" key="13">
    <source>
        <dbReference type="ARBA" id="ARBA00023098"/>
    </source>
</evidence>
<comment type="catalytic activity">
    <reaction evidence="16">
        <text>N(6)-carboxybiotinyl-L-lysyl-[protein] + acetyl-CoA = N(6)-biotinyl-L-lysyl-[protein] + malonyl-CoA</text>
        <dbReference type="Rhea" id="RHEA:54728"/>
        <dbReference type="Rhea" id="RHEA-COMP:10505"/>
        <dbReference type="Rhea" id="RHEA-COMP:10506"/>
        <dbReference type="ChEBI" id="CHEBI:57288"/>
        <dbReference type="ChEBI" id="CHEBI:57384"/>
        <dbReference type="ChEBI" id="CHEBI:83144"/>
        <dbReference type="ChEBI" id="CHEBI:83145"/>
        <dbReference type="EC" id="2.1.3.15"/>
    </reaction>
</comment>
<dbReference type="Proteomes" id="UP001363151">
    <property type="component" value="Unassembled WGS sequence"/>
</dbReference>
<feature type="region of interest" description="Disordered" evidence="17">
    <location>
        <begin position="1"/>
        <end position="40"/>
    </location>
</feature>